<keyword evidence="3" id="KW-1185">Reference proteome</keyword>
<organism evidence="2 3">
    <name type="scientific">Endocarpon pusillum</name>
    <dbReference type="NCBI Taxonomy" id="364733"/>
    <lineage>
        <taxon>Eukaryota</taxon>
        <taxon>Fungi</taxon>
        <taxon>Dikarya</taxon>
        <taxon>Ascomycota</taxon>
        <taxon>Pezizomycotina</taxon>
        <taxon>Eurotiomycetes</taxon>
        <taxon>Chaetothyriomycetidae</taxon>
        <taxon>Verrucariales</taxon>
        <taxon>Verrucariaceae</taxon>
        <taxon>Endocarpon</taxon>
    </lineage>
</organism>
<evidence type="ECO:0000313" key="3">
    <source>
        <dbReference type="Proteomes" id="UP000606974"/>
    </source>
</evidence>
<dbReference type="AlphaFoldDB" id="A0A8H7E197"/>
<dbReference type="EMBL" id="JAACFV010000221">
    <property type="protein sequence ID" value="KAF7502766.1"/>
    <property type="molecule type" value="Genomic_DNA"/>
</dbReference>
<evidence type="ECO:0000313" key="2">
    <source>
        <dbReference type="EMBL" id="KAF7502766.1"/>
    </source>
</evidence>
<feature type="transmembrane region" description="Helical" evidence="1">
    <location>
        <begin position="40"/>
        <end position="59"/>
    </location>
</feature>
<evidence type="ECO:0000256" key="1">
    <source>
        <dbReference type="SAM" id="Phobius"/>
    </source>
</evidence>
<reference evidence="2" key="1">
    <citation type="submission" date="2020-02" db="EMBL/GenBank/DDBJ databases">
        <authorList>
            <person name="Palmer J.M."/>
        </authorList>
    </citation>
    <scope>NUCLEOTIDE SEQUENCE</scope>
    <source>
        <strain evidence="2">EPUS1.4</strain>
        <tissue evidence="2">Thallus</tissue>
    </source>
</reference>
<accession>A0A8H7E197</accession>
<protein>
    <submittedName>
        <fullName evidence="2">Uncharacterized protein</fullName>
    </submittedName>
</protein>
<dbReference type="Proteomes" id="UP000606974">
    <property type="component" value="Unassembled WGS sequence"/>
</dbReference>
<gene>
    <name evidence="2" type="ORF">GJ744_005183</name>
</gene>
<keyword evidence="1" id="KW-1133">Transmembrane helix</keyword>
<sequence length="137" mass="16049">MYEIFSLGLLPLFDIIFTPQTLPEQNRLCQTVMTFFSPEVIIALSLGLPTLSFAILTWWESRRRQYRARYMEDLSLFELLLLSHLTLQTRPTTAPSTILPMNQRHTFQEATVNHIEPIYTRYNNTRNTIQNQSRSPA</sequence>
<proteinExistence type="predicted"/>
<keyword evidence="1" id="KW-0812">Transmembrane</keyword>
<name>A0A8H7E197_9EURO</name>
<comment type="caution">
    <text evidence="2">The sequence shown here is derived from an EMBL/GenBank/DDBJ whole genome shotgun (WGS) entry which is preliminary data.</text>
</comment>
<keyword evidence="1" id="KW-0472">Membrane</keyword>